<dbReference type="Pfam" id="PF07690">
    <property type="entry name" value="MFS_1"/>
    <property type="match status" value="1"/>
</dbReference>
<feature type="transmembrane region" description="Helical" evidence="6">
    <location>
        <begin position="73"/>
        <end position="91"/>
    </location>
</feature>
<feature type="domain" description="EF-hand" evidence="7">
    <location>
        <begin position="463"/>
        <end position="492"/>
    </location>
</feature>
<feature type="transmembrane region" description="Helical" evidence="6">
    <location>
        <begin position="218"/>
        <end position="244"/>
    </location>
</feature>
<name>A0A1D9G5G8_MOOP1</name>
<evidence type="ECO:0000259" key="7">
    <source>
        <dbReference type="PROSITE" id="PS50222"/>
    </source>
</evidence>
<dbReference type="PROSITE" id="PS50850">
    <property type="entry name" value="MFS"/>
    <property type="match status" value="1"/>
</dbReference>
<organism evidence="9 10">
    <name type="scientific">Moorena producens (strain JHB)</name>
    <dbReference type="NCBI Taxonomy" id="1454205"/>
    <lineage>
        <taxon>Bacteria</taxon>
        <taxon>Bacillati</taxon>
        <taxon>Cyanobacteriota</taxon>
        <taxon>Cyanophyceae</taxon>
        <taxon>Coleofasciculales</taxon>
        <taxon>Coleofasciculaceae</taxon>
        <taxon>Moorena</taxon>
    </lineage>
</organism>
<accession>A0A1D9G5G8</accession>
<evidence type="ECO:0000313" key="10">
    <source>
        <dbReference type="Proteomes" id="UP000176944"/>
    </source>
</evidence>
<dbReference type="InterPro" id="IPR020846">
    <property type="entry name" value="MFS_dom"/>
</dbReference>
<comment type="subcellular location">
    <subcellularLocation>
        <location evidence="1">Cell membrane</location>
        <topology evidence="1">Multi-pass membrane protein</topology>
    </subcellularLocation>
</comment>
<evidence type="ECO:0000256" key="3">
    <source>
        <dbReference type="ARBA" id="ARBA00022692"/>
    </source>
</evidence>
<dbReference type="CDD" id="cd00051">
    <property type="entry name" value="EFh"/>
    <property type="match status" value="1"/>
</dbReference>
<evidence type="ECO:0000256" key="1">
    <source>
        <dbReference type="ARBA" id="ARBA00004651"/>
    </source>
</evidence>
<dbReference type="GO" id="GO:0022857">
    <property type="term" value="F:transmembrane transporter activity"/>
    <property type="evidence" value="ECO:0007669"/>
    <property type="project" value="InterPro"/>
</dbReference>
<reference evidence="10" key="1">
    <citation type="submission" date="2016-10" db="EMBL/GenBank/DDBJ databases">
        <title>Comparative genomics uncovers the prolific and rare metabolic potential of the cyanobacterial genus Moorea.</title>
        <authorList>
            <person name="Leao T."/>
            <person name="Castelao G."/>
            <person name="Korobeynikov A."/>
            <person name="Monroe E.A."/>
            <person name="Podell S."/>
            <person name="Glukhov E."/>
            <person name="Allen E."/>
            <person name="Gerwick W.H."/>
            <person name="Gerwick L."/>
        </authorList>
    </citation>
    <scope>NUCLEOTIDE SEQUENCE [LARGE SCALE GENOMIC DNA]</scope>
    <source>
        <strain evidence="10">JHB</strain>
    </source>
</reference>
<evidence type="ECO:0000256" key="4">
    <source>
        <dbReference type="ARBA" id="ARBA00022989"/>
    </source>
</evidence>
<dbReference type="InterPro" id="IPR050930">
    <property type="entry name" value="MFS_Vesicular_Transporter"/>
</dbReference>
<feature type="transmembrane region" description="Helical" evidence="6">
    <location>
        <begin position="344"/>
        <end position="367"/>
    </location>
</feature>
<feature type="transmembrane region" description="Helical" evidence="6">
    <location>
        <begin position="130"/>
        <end position="152"/>
    </location>
</feature>
<dbReference type="PROSITE" id="PS00018">
    <property type="entry name" value="EF_HAND_1"/>
    <property type="match status" value="3"/>
</dbReference>
<dbReference type="GO" id="GO:0005886">
    <property type="term" value="C:plasma membrane"/>
    <property type="evidence" value="ECO:0007669"/>
    <property type="project" value="UniProtKB-SubCell"/>
</dbReference>
<feature type="transmembrane region" description="Helical" evidence="6">
    <location>
        <begin position="256"/>
        <end position="277"/>
    </location>
</feature>
<dbReference type="InterPro" id="IPR002048">
    <property type="entry name" value="EF_hand_dom"/>
</dbReference>
<dbReference type="Gene3D" id="1.10.238.10">
    <property type="entry name" value="EF-hand"/>
    <property type="match status" value="1"/>
</dbReference>
<dbReference type="PANTHER" id="PTHR23506:SF23">
    <property type="entry name" value="GH10249P"/>
    <property type="match status" value="1"/>
</dbReference>
<dbReference type="InterPro" id="IPR011701">
    <property type="entry name" value="MFS"/>
</dbReference>
<feature type="transmembrane region" description="Helical" evidence="6">
    <location>
        <begin position="373"/>
        <end position="394"/>
    </location>
</feature>
<dbReference type="SUPFAM" id="SSF103473">
    <property type="entry name" value="MFS general substrate transporter"/>
    <property type="match status" value="1"/>
</dbReference>
<dbReference type="InterPro" id="IPR001958">
    <property type="entry name" value="Tet-R_TetA/multi-R_MdtG-like"/>
</dbReference>
<evidence type="ECO:0000259" key="8">
    <source>
        <dbReference type="PROSITE" id="PS50850"/>
    </source>
</evidence>
<feature type="transmembrane region" description="Helical" evidence="6">
    <location>
        <begin position="307"/>
        <end position="324"/>
    </location>
</feature>
<dbReference type="EMBL" id="CP017708">
    <property type="protein sequence ID" value="AOY82745.1"/>
    <property type="molecule type" value="Genomic_DNA"/>
</dbReference>
<dbReference type="InterPro" id="IPR018247">
    <property type="entry name" value="EF_Hand_1_Ca_BS"/>
</dbReference>
<feature type="transmembrane region" description="Helical" evidence="6">
    <location>
        <begin position="97"/>
        <end position="118"/>
    </location>
</feature>
<feature type="transmembrane region" description="Helical" evidence="6">
    <location>
        <begin position="164"/>
        <end position="184"/>
    </location>
</feature>
<feature type="transmembrane region" description="Helical" evidence="6">
    <location>
        <begin position="7"/>
        <end position="32"/>
    </location>
</feature>
<dbReference type="Gene3D" id="1.20.1250.20">
    <property type="entry name" value="MFS general substrate transporter like domains"/>
    <property type="match status" value="1"/>
</dbReference>
<feature type="transmembrane region" description="Helical" evidence="6">
    <location>
        <begin position="284"/>
        <end position="301"/>
    </location>
</feature>
<dbReference type="SUPFAM" id="SSF47473">
    <property type="entry name" value="EF-hand"/>
    <property type="match status" value="1"/>
</dbReference>
<dbReference type="PANTHER" id="PTHR23506">
    <property type="entry name" value="GH10249P"/>
    <property type="match status" value="1"/>
</dbReference>
<keyword evidence="2" id="KW-0813">Transport</keyword>
<feature type="domain" description="Major facilitator superfamily (MFS) profile" evidence="8">
    <location>
        <begin position="7"/>
        <end position="398"/>
    </location>
</feature>
<keyword evidence="4 6" id="KW-1133">Transmembrane helix</keyword>
<evidence type="ECO:0000313" key="9">
    <source>
        <dbReference type="EMBL" id="AOY82745.1"/>
    </source>
</evidence>
<evidence type="ECO:0000256" key="6">
    <source>
        <dbReference type="SAM" id="Phobius"/>
    </source>
</evidence>
<dbReference type="PRINTS" id="PR01035">
    <property type="entry name" value="TCRTETA"/>
</dbReference>
<feature type="transmembrane region" description="Helical" evidence="6">
    <location>
        <begin position="38"/>
        <end position="61"/>
    </location>
</feature>
<sequence length="572" mass="62386">MAKSSNTLFVISLSAFTNLIGFGIVIPLLPFYAKSFGASASTITLLFSVYALASFVTTLFLGSLSDRVGRRPLLLLSLAGSVIAYLWFALANSLITLFLARSLAGAMSYSIVISQAYVGDITTPENRSKGMGILGAALGLGFTLGPALSGILVGLGGDNPNLRLPLFIAALFSFIALLLAWKFLPVSQSKSAQSSHSKKPQSKALNFNLWLVIKENPIIAFLISMGFFLRFGLFITQTILALWLNDIWGWSAEHTGYAFLLLGLVTVVTQGILIGRIVKTLGEVNMLILGLGITVVAFVSFPLAKHLYVLIFTLVLLGFGDSLFRPSLGSLLSQAAGTKYQGSVLGIAQSLTPLGAVIGPLVSGLLFEYVNPGAPFIASALLFGSQIVLAWIWLRGSNLSNAMSQRRQRKLKRLFQMLDYDGNGAIEPQDFEATVASLADIRGWSKQSQEYQLMASSWLGFGQRLLELADANGDGKIELDEWLDYLGKRFDHGLADAFLQLMDVNLDGEIAVEELTAFYKTYDIDVSEISNNFQRLDLNQDGSISRTEMAELFDQFIYSEEELEMESWLFPG</sequence>
<gene>
    <name evidence="9" type="ORF">BJP36_25400</name>
</gene>
<feature type="domain" description="EF-hand" evidence="7">
    <location>
        <begin position="524"/>
        <end position="559"/>
    </location>
</feature>
<dbReference type="Proteomes" id="UP000176944">
    <property type="component" value="Chromosome"/>
</dbReference>
<proteinExistence type="predicted"/>
<keyword evidence="3 6" id="KW-0812">Transmembrane</keyword>
<dbReference type="InterPro" id="IPR011992">
    <property type="entry name" value="EF-hand-dom_pair"/>
</dbReference>
<dbReference type="PROSITE" id="PS50222">
    <property type="entry name" value="EF_HAND_2"/>
    <property type="match status" value="3"/>
</dbReference>
<keyword evidence="5 6" id="KW-0472">Membrane</keyword>
<feature type="domain" description="EF-hand" evidence="7">
    <location>
        <begin position="406"/>
        <end position="441"/>
    </location>
</feature>
<evidence type="ECO:0000256" key="2">
    <source>
        <dbReference type="ARBA" id="ARBA00022448"/>
    </source>
</evidence>
<dbReference type="GO" id="GO:0005509">
    <property type="term" value="F:calcium ion binding"/>
    <property type="evidence" value="ECO:0007669"/>
    <property type="project" value="InterPro"/>
</dbReference>
<protein>
    <submittedName>
        <fullName evidence="9">MFS transporter</fullName>
    </submittedName>
</protein>
<dbReference type="CDD" id="cd17330">
    <property type="entry name" value="MFS_SLC46_TetA_like"/>
    <property type="match status" value="1"/>
</dbReference>
<evidence type="ECO:0000256" key="5">
    <source>
        <dbReference type="ARBA" id="ARBA00023136"/>
    </source>
</evidence>
<dbReference type="Pfam" id="PF13202">
    <property type="entry name" value="EF-hand_5"/>
    <property type="match status" value="3"/>
</dbReference>
<dbReference type="InterPro" id="IPR036259">
    <property type="entry name" value="MFS_trans_sf"/>
</dbReference>
<dbReference type="AlphaFoldDB" id="A0A1D9G5G8"/>
<dbReference type="SMART" id="SM00054">
    <property type="entry name" value="EFh"/>
    <property type="match status" value="4"/>
</dbReference>